<feature type="non-terminal residue" evidence="2">
    <location>
        <position position="1"/>
    </location>
</feature>
<evidence type="ECO:0000313" key="3">
    <source>
        <dbReference type="Proteomes" id="UP001634394"/>
    </source>
</evidence>
<reference evidence="2 3" key="1">
    <citation type="submission" date="2024-11" db="EMBL/GenBank/DDBJ databases">
        <title>Chromosome-level genome assembly of the freshwater bivalve Anodonta woodiana.</title>
        <authorList>
            <person name="Chen X."/>
        </authorList>
    </citation>
    <scope>NUCLEOTIDE SEQUENCE [LARGE SCALE GENOMIC DNA]</scope>
    <source>
        <strain evidence="2">MN2024</strain>
        <tissue evidence="2">Gills</tissue>
    </source>
</reference>
<dbReference type="AlphaFoldDB" id="A0ABD3TI66"/>
<feature type="region of interest" description="Disordered" evidence="1">
    <location>
        <begin position="77"/>
        <end position="105"/>
    </location>
</feature>
<accession>A0ABD3TI66</accession>
<evidence type="ECO:0000313" key="2">
    <source>
        <dbReference type="EMBL" id="KAL3836110.1"/>
    </source>
</evidence>
<name>A0ABD3TI66_SINWO</name>
<dbReference type="Proteomes" id="UP001634394">
    <property type="component" value="Unassembled WGS sequence"/>
</dbReference>
<sequence length="105" mass="12249">NGNIRIGDKTYDIRPAETVVKSRNMLERPGHLDQLYVLKDESTSQSDILPEWEATHTSEEKLVEELNAVIRRFQGKNEDNRFYTSDDDSQKIGTHHHSMQHEQKD</sequence>
<gene>
    <name evidence="2" type="ORF">ACJMK2_021562</name>
</gene>
<dbReference type="EMBL" id="JBJQND010000018">
    <property type="protein sequence ID" value="KAL3836110.1"/>
    <property type="molecule type" value="Genomic_DNA"/>
</dbReference>
<comment type="caution">
    <text evidence="2">The sequence shown here is derived from an EMBL/GenBank/DDBJ whole genome shotgun (WGS) entry which is preliminary data.</text>
</comment>
<organism evidence="2 3">
    <name type="scientific">Sinanodonta woodiana</name>
    <name type="common">Chinese pond mussel</name>
    <name type="synonym">Anodonta woodiana</name>
    <dbReference type="NCBI Taxonomy" id="1069815"/>
    <lineage>
        <taxon>Eukaryota</taxon>
        <taxon>Metazoa</taxon>
        <taxon>Spiralia</taxon>
        <taxon>Lophotrochozoa</taxon>
        <taxon>Mollusca</taxon>
        <taxon>Bivalvia</taxon>
        <taxon>Autobranchia</taxon>
        <taxon>Heteroconchia</taxon>
        <taxon>Palaeoheterodonta</taxon>
        <taxon>Unionida</taxon>
        <taxon>Unionoidea</taxon>
        <taxon>Unionidae</taxon>
        <taxon>Unioninae</taxon>
        <taxon>Sinanodonta</taxon>
    </lineage>
</organism>
<keyword evidence="3" id="KW-1185">Reference proteome</keyword>
<evidence type="ECO:0000256" key="1">
    <source>
        <dbReference type="SAM" id="MobiDB-lite"/>
    </source>
</evidence>
<protein>
    <submittedName>
        <fullName evidence="2">Uncharacterized protein</fullName>
    </submittedName>
</protein>
<proteinExistence type="predicted"/>